<evidence type="ECO:0000313" key="2">
    <source>
        <dbReference type="EMBL" id="KPP62306.1"/>
    </source>
</evidence>
<accession>A0A0P7TMK6</accession>
<feature type="transmembrane region" description="Helical" evidence="1">
    <location>
        <begin position="54"/>
        <end position="72"/>
    </location>
</feature>
<evidence type="ECO:0000256" key="1">
    <source>
        <dbReference type="SAM" id="Phobius"/>
    </source>
</evidence>
<reference evidence="2 3" key="1">
    <citation type="submission" date="2015-08" db="EMBL/GenBank/DDBJ databases">
        <title>The genome of the Asian arowana (Scleropages formosus).</title>
        <authorList>
            <person name="Tan M.H."/>
            <person name="Gan H.M."/>
            <person name="Croft L.J."/>
            <person name="Austin C.M."/>
        </authorList>
    </citation>
    <scope>NUCLEOTIDE SEQUENCE [LARGE SCALE GENOMIC DNA]</scope>
    <source>
        <strain evidence="2">Aro1</strain>
    </source>
</reference>
<sequence>YCPGEQPRSPFLFTLHSCKVQNKTRLCHLPKFSKDSAVAGKVKIHINNKLDWPLYMKGGLATTVIYYIVVIWRKISAGDTCRLKKACEESRFCHGSLPDSIQAVADKEMMRRKLLSIMDNSSQPSHPH</sequence>
<feature type="non-terminal residue" evidence="2">
    <location>
        <position position="128"/>
    </location>
</feature>
<comment type="caution">
    <text evidence="2">The sequence shown here is derived from an EMBL/GenBank/DDBJ whole genome shotgun (WGS) entry which is preliminary data.</text>
</comment>
<dbReference type="EMBL" id="JARO02008801">
    <property type="protein sequence ID" value="KPP62306.1"/>
    <property type="molecule type" value="Genomic_DNA"/>
</dbReference>
<dbReference type="AlphaFoldDB" id="A0A0P7TMK6"/>
<evidence type="ECO:0000313" key="3">
    <source>
        <dbReference type="Proteomes" id="UP000034805"/>
    </source>
</evidence>
<organism evidence="2 3">
    <name type="scientific">Scleropages formosus</name>
    <name type="common">Asian bonytongue</name>
    <name type="synonym">Osteoglossum formosum</name>
    <dbReference type="NCBI Taxonomy" id="113540"/>
    <lineage>
        <taxon>Eukaryota</taxon>
        <taxon>Metazoa</taxon>
        <taxon>Chordata</taxon>
        <taxon>Craniata</taxon>
        <taxon>Vertebrata</taxon>
        <taxon>Euteleostomi</taxon>
        <taxon>Actinopterygii</taxon>
        <taxon>Neopterygii</taxon>
        <taxon>Teleostei</taxon>
        <taxon>Osteoglossocephala</taxon>
        <taxon>Osteoglossomorpha</taxon>
        <taxon>Osteoglossiformes</taxon>
        <taxon>Osteoglossidae</taxon>
        <taxon>Scleropages</taxon>
    </lineage>
</organism>
<keyword evidence="1" id="KW-1133">Transmembrane helix</keyword>
<feature type="non-terminal residue" evidence="2">
    <location>
        <position position="1"/>
    </location>
</feature>
<protein>
    <submittedName>
        <fullName evidence="2">Uncharacterized protein</fullName>
    </submittedName>
</protein>
<gene>
    <name evidence="2" type="ORF">Z043_119518</name>
</gene>
<keyword evidence="1" id="KW-0472">Membrane</keyword>
<dbReference type="Proteomes" id="UP000034805">
    <property type="component" value="Unassembled WGS sequence"/>
</dbReference>
<proteinExistence type="predicted"/>
<keyword evidence="1" id="KW-0812">Transmembrane</keyword>
<name>A0A0P7TMK6_SCLFO</name>